<sequence>MLGLRRVLHLDGVLDLRRLLRLRSGRLLRLLCRRLLHRLQQRLPGRDGR</sequence>
<comment type="caution">
    <text evidence="1">The sequence shown here is derived from an EMBL/GenBank/DDBJ whole genome shotgun (WGS) entry which is preliminary data.</text>
</comment>
<proteinExistence type="predicted"/>
<dbReference type="Proteomes" id="UP001195724">
    <property type="component" value="Unassembled WGS sequence"/>
</dbReference>
<organism evidence="1 2">
    <name type="scientific">Saccharothrix algeriensis</name>
    <dbReference type="NCBI Taxonomy" id="173560"/>
    <lineage>
        <taxon>Bacteria</taxon>
        <taxon>Bacillati</taxon>
        <taxon>Actinomycetota</taxon>
        <taxon>Actinomycetes</taxon>
        <taxon>Pseudonocardiales</taxon>
        <taxon>Pseudonocardiaceae</taxon>
        <taxon>Saccharothrix</taxon>
    </lineage>
</organism>
<dbReference type="EMBL" id="JAFBCL010000001">
    <property type="protein sequence ID" value="MBM7813473.1"/>
    <property type="molecule type" value="Genomic_DNA"/>
</dbReference>
<keyword evidence="2" id="KW-1185">Reference proteome</keyword>
<evidence type="ECO:0000313" key="1">
    <source>
        <dbReference type="EMBL" id="MBM7813473.1"/>
    </source>
</evidence>
<evidence type="ECO:0000313" key="2">
    <source>
        <dbReference type="Proteomes" id="UP001195724"/>
    </source>
</evidence>
<protein>
    <submittedName>
        <fullName evidence="1">Uncharacterized protein</fullName>
    </submittedName>
</protein>
<reference evidence="1 2" key="1">
    <citation type="submission" date="2021-01" db="EMBL/GenBank/DDBJ databases">
        <title>Sequencing the genomes of 1000 actinobacteria strains.</title>
        <authorList>
            <person name="Klenk H.-P."/>
        </authorList>
    </citation>
    <scope>NUCLEOTIDE SEQUENCE [LARGE SCALE GENOMIC DNA]</scope>
    <source>
        <strain evidence="1 2">DSM 44581</strain>
    </source>
</reference>
<name>A0ABS2SDV0_9PSEU</name>
<accession>A0ABS2SDV0</accession>
<gene>
    <name evidence="1" type="ORF">JOE68_004338</name>
</gene>